<reference evidence="2 3" key="1">
    <citation type="submission" date="2023-08" db="EMBL/GenBank/DDBJ databases">
        <authorList>
            <person name="Palmer J.M."/>
        </authorList>
    </citation>
    <scope>NUCLEOTIDE SEQUENCE [LARGE SCALE GENOMIC DNA]</scope>
    <source>
        <strain evidence="2 3">TWF481</strain>
    </source>
</reference>
<dbReference type="Proteomes" id="UP001370758">
    <property type="component" value="Unassembled WGS sequence"/>
</dbReference>
<dbReference type="PROSITE" id="PS00108">
    <property type="entry name" value="PROTEIN_KINASE_ST"/>
    <property type="match status" value="1"/>
</dbReference>
<name>A0AAV9W517_9PEZI</name>
<organism evidence="2 3">
    <name type="scientific">Arthrobotrys musiformis</name>
    <dbReference type="NCBI Taxonomy" id="47236"/>
    <lineage>
        <taxon>Eukaryota</taxon>
        <taxon>Fungi</taxon>
        <taxon>Dikarya</taxon>
        <taxon>Ascomycota</taxon>
        <taxon>Pezizomycotina</taxon>
        <taxon>Orbiliomycetes</taxon>
        <taxon>Orbiliales</taxon>
        <taxon>Orbiliaceae</taxon>
        <taxon>Arthrobotrys</taxon>
    </lineage>
</organism>
<evidence type="ECO:0008006" key="4">
    <source>
        <dbReference type="Google" id="ProtNLM"/>
    </source>
</evidence>
<dbReference type="InterPro" id="IPR008271">
    <property type="entry name" value="Ser/Thr_kinase_AS"/>
</dbReference>
<sequence length="480" mass="53514">MASVDSYEPNLLYEKAHTTPDEPAASTALTRLEVWFSNSASATPQHIYLDLHRDDHSDATSHSNFVLDNFRSSEHDCVKRVTDLLSEHLLSLFKKDATSNLPFHSRFGFSLTGDTLSDPLPPPSISHTAIISDPEVPKIHYSSLKFLEAREIRPNIRIAKSPATSGSGAGQTKCIYKAVDFAREASSLSFEVTNYKRLVAKGPDLEKWLVRIVGLVYIHDIEDEGAADGSKLASDSAVEDELEEVNTQFIGALFTYHPQRDLTTHCYTTVIPEEIKICWFRQIVHAIAALESAGFEHWDLKCENIVLDTADGLPEDQYTNHILHSEDIAIGRVTIERNRAERRSSTTTKPSLINPGKLKIIDLENSKSSAAFRPQSMAGQHKHEHTSSYGPNKRRESVDQHPELGISMVYAMGKTILEIWLGKMPEVGDPTESELGLLPETARKVVQLCCSNETRVSAAEAMKLTDDLFAHLHDDEEDIE</sequence>
<dbReference type="SUPFAM" id="SSF56112">
    <property type="entry name" value="Protein kinase-like (PK-like)"/>
    <property type="match status" value="1"/>
</dbReference>
<dbReference type="AlphaFoldDB" id="A0AAV9W517"/>
<gene>
    <name evidence="2" type="ORF">TWF481_009820</name>
</gene>
<proteinExistence type="predicted"/>
<dbReference type="Gene3D" id="1.10.510.10">
    <property type="entry name" value="Transferase(Phosphotransferase) domain 1"/>
    <property type="match status" value="1"/>
</dbReference>
<comment type="caution">
    <text evidence="2">The sequence shown here is derived from an EMBL/GenBank/DDBJ whole genome shotgun (WGS) entry which is preliminary data.</text>
</comment>
<protein>
    <recommendedName>
        <fullName evidence="4">Protein kinase domain-containing protein</fullName>
    </recommendedName>
</protein>
<evidence type="ECO:0000313" key="2">
    <source>
        <dbReference type="EMBL" id="KAK6502001.1"/>
    </source>
</evidence>
<dbReference type="GO" id="GO:0004672">
    <property type="term" value="F:protein kinase activity"/>
    <property type="evidence" value="ECO:0007669"/>
    <property type="project" value="InterPro"/>
</dbReference>
<dbReference type="EMBL" id="JAVHJL010000006">
    <property type="protein sequence ID" value="KAK6502001.1"/>
    <property type="molecule type" value="Genomic_DNA"/>
</dbReference>
<feature type="region of interest" description="Disordered" evidence="1">
    <location>
        <begin position="372"/>
        <end position="397"/>
    </location>
</feature>
<evidence type="ECO:0000256" key="1">
    <source>
        <dbReference type="SAM" id="MobiDB-lite"/>
    </source>
</evidence>
<dbReference type="InterPro" id="IPR011009">
    <property type="entry name" value="Kinase-like_dom_sf"/>
</dbReference>
<evidence type="ECO:0000313" key="3">
    <source>
        <dbReference type="Proteomes" id="UP001370758"/>
    </source>
</evidence>
<accession>A0AAV9W517</accession>
<keyword evidence="3" id="KW-1185">Reference proteome</keyword>